<dbReference type="AlphaFoldDB" id="A0A2N5Y349"/>
<name>A0A2N5Y349_9GAMM</name>
<dbReference type="InterPro" id="IPR041492">
    <property type="entry name" value="HAD_2"/>
</dbReference>
<evidence type="ECO:0000313" key="2">
    <source>
        <dbReference type="Proteomes" id="UP000234845"/>
    </source>
</evidence>
<dbReference type="Pfam" id="PF13419">
    <property type="entry name" value="HAD_2"/>
    <property type="match status" value="1"/>
</dbReference>
<dbReference type="SFLD" id="SFLDS00003">
    <property type="entry name" value="Haloacid_Dehalogenase"/>
    <property type="match status" value="1"/>
</dbReference>
<gene>
    <name evidence="1" type="ORF">CWI75_09425</name>
</gene>
<dbReference type="InterPro" id="IPR006439">
    <property type="entry name" value="HAD-SF_hydro_IA"/>
</dbReference>
<accession>A0A2N5Y349</accession>
<dbReference type="PANTHER" id="PTHR43885:SF1">
    <property type="entry name" value="SUPERFAMILY HYDROLASE, PUTATIVE (AFU_ORTHOLOGUE AFUA_4G13290)-RELATED"/>
    <property type="match status" value="1"/>
</dbReference>
<protein>
    <submittedName>
        <fullName evidence="1">Phosphatase</fullName>
    </submittedName>
</protein>
<dbReference type="EMBL" id="PKLZ01000007">
    <property type="protein sequence ID" value="PLW82779.1"/>
    <property type="molecule type" value="Genomic_DNA"/>
</dbReference>
<dbReference type="Proteomes" id="UP000234845">
    <property type="component" value="Unassembled WGS sequence"/>
</dbReference>
<dbReference type="InterPro" id="IPR023214">
    <property type="entry name" value="HAD_sf"/>
</dbReference>
<dbReference type="InterPro" id="IPR036412">
    <property type="entry name" value="HAD-like_sf"/>
</dbReference>
<proteinExistence type="predicted"/>
<dbReference type="Gene3D" id="1.10.260.80">
    <property type="match status" value="1"/>
</dbReference>
<comment type="caution">
    <text evidence="1">The sequence shown here is derived from an EMBL/GenBank/DDBJ whole genome shotgun (WGS) entry which is preliminary data.</text>
</comment>
<keyword evidence="2" id="KW-1185">Reference proteome</keyword>
<dbReference type="PANTHER" id="PTHR43885">
    <property type="entry name" value="HALOACID DEHALOGENASE-LIKE HYDROLASE"/>
    <property type="match status" value="1"/>
</dbReference>
<dbReference type="RefSeq" id="WP_101521246.1">
    <property type="nucleotide sequence ID" value="NZ_PKLZ01000007.1"/>
</dbReference>
<dbReference type="Gene3D" id="3.40.50.1000">
    <property type="entry name" value="HAD superfamily/HAD-like"/>
    <property type="match status" value="1"/>
</dbReference>
<dbReference type="SUPFAM" id="SSF56784">
    <property type="entry name" value="HAD-like"/>
    <property type="match status" value="1"/>
</dbReference>
<dbReference type="SFLD" id="SFLDG01129">
    <property type="entry name" value="C1.5:_HAD__Beta-PGM__Phosphata"/>
    <property type="match status" value="1"/>
</dbReference>
<sequence length="193" mass="21171">MQGIIFDLDGTLVNSRLDFDALRAETGCPESLGLLEFMDTLSCPQQRAQTAAIIDRHEQEGAVASTWITGAQRYLEALVAAGVPVGIVTRNSRSVVAKVQQKLLLPDIPVITREDALPKPDPAGLLQLARLWQLPVHRLAYIGDFRFDLEAARNAGMLAVLYAEQSGGDDEHLADLVFSHFDQLAELLPVKRD</sequence>
<dbReference type="NCBIfam" id="TIGR01509">
    <property type="entry name" value="HAD-SF-IA-v3"/>
    <property type="match status" value="1"/>
</dbReference>
<organism evidence="1 2">
    <name type="scientific">Kineobactrum sediminis</name>
    <dbReference type="NCBI Taxonomy" id="1905677"/>
    <lineage>
        <taxon>Bacteria</taxon>
        <taxon>Pseudomonadati</taxon>
        <taxon>Pseudomonadota</taxon>
        <taxon>Gammaproteobacteria</taxon>
        <taxon>Cellvibrionales</taxon>
        <taxon>Halieaceae</taxon>
        <taxon>Kineobactrum</taxon>
    </lineage>
</organism>
<evidence type="ECO:0000313" key="1">
    <source>
        <dbReference type="EMBL" id="PLW82779.1"/>
    </source>
</evidence>
<dbReference type="OrthoDB" id="5623813at2"/>
<dbReference type="NCBIfam" id="TIGR01549">
    <property type="entry name" value="HAD-SF-IA-v1"/>
    <property type="match status" value="1"/>
</dbReference>
<reference evidence="2" key="1">
    <citation type="submission" date="2017-11" db="EMBL/GenBank/DDBJ databases">
        <title>The draft genome sequence of Chromatocurvus sp. F02.</title>
        <authorList>
            <person name="Du Z.-J."/>
            <person name="Chang Y.-Q."/>
        </authorList>
    </citation>
    <scope>NUCLEOTIDE SEQUENCE [LARGE SCALE GENOMIC DNA]</scope>
    <source>
        <strain evidence="2">F02</strain>
    </source>
</reference>